<comment type="caution">
    <text evidence="2">The sequence shown here is derived from an EMBL/GenBank/DDBJ whole genome shotgun (WGS) entry which is preliminary data.</text>
</comment>
<accession>A0ABU3X7J5</accession>
<keyword evidence="3" id="KW-1185">Reference proteome</keyword>
<gene>
    <name evidence="1" type="ORF">RYX56_05370</name>
    <name evidence="2" type="ORF">RYX56_05710</name>
</gene>
<dbReference type="RefSeq" id="WP_317121100.1">
    <property type="nucleotide sequence ID" value="NZ_JAWJBA010000001.1"/>
</dbReference>
<dbReference type="Pfam" id="PF05521">
    <property type="entry name" value="Phage_HCP"/>
    <property type="match status" value="1"/>
</dbReference>
<dbReference type="EMBL" id="JAWJBA010000001">
    <property type="protein sequence ID" value="MDV2683871.1"/>
    <property type="molecule type" value="Genomic_DNA"/>
</dbReference>
<name>A0ABU3X7J5_9BACI</name>
<organism evidence="2 3">
    <name type="scientific">Alkalihalophilus lindianensis</name>
    <dbReference type="NCBI Taxonomy" id="1630542"/>
    <lineage>
        <taxon>Bacteria</taxon>
        <taxon>Bacillati</taxon>
        <taxon>Bacillota</taxon>
        <taxon>Bacilli</taxon>
        <taxon>Bacillales</taxon>
        <taxon>Bacillaceae</taxon>
        <taxon>Alkalihalophilus</taxon>
    </lineage>
</organism>
<dbReference type="InterPro" id="IPR008767">
    <property type="entry name" value="Phage_SPP1_head-tail_adaptor"/>
</dbReference>
<evidence type="ECO:0000313" key="1">
    <source>
        <dbReference type="EMBL" id="MDV2683805.1"/>
    </source>
</evidence>
<sequence length="110" mass="13005">MNPSKYRNRIAIGSFENFRNPVTKIVQKKFSTFYECWSAVVEPTNWQSFKVAVERAEARIFFEIRYVEGIKPGMLVSFKDKHFEIEEVKPDFQYKRETVLQCKGVVINES</sequence>
<protein>
    <submittedName>
        <fullName evidence="2">Head-tail adaptor protein</fullName>
    </submittedName>
</protein>
<evidence type="ECO:0000313" key="3">
    <source>
        <dbReference type="Proteomes" id="UP001287282"/>
    </source>
</evidence>
<dbReference type="EMBL" id="JAWJBA010000001">
    <property type="protein sequence ID" value="MDV2683805.1"/>
    <property type="molecule type" value="Genomic_DNA"/>
</dbReference>
<evidence type="ECO:0000313" key="2">
    <source>
        <dbReference type="EMBL" id="MDV2683871.1"/>
    </source>
</evidence>
<dbReference type="InterPro" id="IPR038666">
    <property type="entry name" value="SSP1_head-tail_sf"/>
</dbReference>
<proteinExistence type="predicted"/>
<dbReference type="Proteomes" id="UP001287282">
    <property type="component" value="Unassembled WGS sequence"/>
</dbReference>
<dbReference type="Gene3D" id="2.40.10.270">
    <property type="entry name" value="Bacteriophage SPP1 head-tail adaptor protein"/>
    <property type="match status" value="1"/>
</dbReference>
<reference evidence="2 3" key="1">
    <citation type="submission" date="2023-10" db="EMBL/GenBank/DDBJ databases">
        <title>Screening of Alkalihalobacillus lindianensis BZ-TG-R113 and Its Alleviation of Salt Stress on Rapeseed Growth.</title>
        <authorList>
            <person name="Zhao B."/>
            <person name="Guo T."/>
        </authorList>
    </citation>
    <scope>NUCLEOTIDE SEQUENCE [LARGE SCALE GENOMIC DNA]</scope>
    <source>
        <strain evidence="2 3">BZ-TG-R113</strain>
    </source>
</reference>